<organism evidence="1 2">
    <name type="scientific">Aphanomyces astaci</name>
    <name type="common">Crayfish plague agent</name>
    <dbReference type="NCBI Taxonomy" id="112090"/>
    <lineage>
        <taxon>Eukaryota</taxon>
        <taxon>Sar</taxon>
        <taxon>Stramenopiles</taxon>
        <taxon>Oomycota</taxon>
        <taxon>Saprolegniomycetes</taxon>
        <taxon>Saprolegniales</taxon>
        <taxon>Verrucalvaceae</taxon>
        <taxon>Aphanomyces</taxon>
    </lineage>
</organism>
<dbReference type="EMBL" id="QUTI01033109">
    <property type="protein sequence ID" value="RLO02615.1"/>
    <property type="molecule type" value="Genomic_DNA"/>
</dbReference>
<evidence type="ECO:0000313" key="2">
    <source>
        <dbReference type="Proteomes" id="UP000275652"/>
    </source>
</evidence>
<sequence length="125" mass="13959">MAASNNAAVAADAADAIRNVLSFCCGTDNTKVYIQDLLRVFDKRTLADDLKEIVQVTHPKARHLNGWHLERLALGEYGDQTPQDISRAVKDIQRDIRSSKALVTAMLEREKVCFVSPFDAQFLLI</sequence>
<dbReference type="AlphaFoldDB" id="A0A9X8DSE8"/>
<comment type="caution">
    <text evidence="1">The sequence shown here is derived from an EMBL/GenBank/DDBJ whole genome shotgun (WGS) entry which is preliminary data.</text>
</comment>
<dbReference type="Proteomes" id="UP000275652">
    <property type="component" value="Unassembled WGS sequence"/>
</dbReference>
<protein>
    <submittedName>
        <fullName evidence="1">Uncharacterized protein</fullName>
    </submittedName>
</protein>
<gene>
    <name evidence="1" type="ORF">DYB28_013979</name>
</gene>
<evidence type="ECO:0000313" key="1">
    <source>
        <dbReference type="EMBL" id="RLO02615.1"/>
    </source>
</evidence>
<reference evidence="1 2" key="1">
    <citation type="journal article" date="2018" name="J. Invertebr. Pathol.">
        <title>New genotyping method for the causative agent of crayfish plague (Aphanomyces astaci) based on whole genome data.</title>
        <authorList>
            <person name="Minardi D."/>
            <person name="Studholme D.J."/>
            <person name="van der Giezen M."/>
            <person name="Pretto T."/>
            <person name="Oidtmann B."/>
        </authorList>
    </citation>
    <scope>NUCLEOTIDE SEQUENCE [LARGE SCALE GENOMIC DNA]</scope>
    <source>
        <strain evidence="1 2">KB13</strain>
    </source>
</reference>
<accession>A0A9X8DSE8</accession>
<proteinExistence type="predicted"/>
<name>A0A9X8DSE8_APHAT</name>